<evidence type="ECO:0000313" key="2">
    <source>
        <dbReference type="EMBL" id="EPS31655.1"/>
    </source>
</evidence>
<keyword evidence="3" id="KW-1185">Reference proteome</keyword>
<dbReference type="Proteomes" id="UP000019376">
    <property type="component" value="Unassembled WGS sequence"/>
</dbReference>
<name>S7ZLW9_PENO1</name>
<dbReference type="EMBL" id="KB644414">
    <property type="protein sequence ID" value="EPS31655.1"/>
    <property type="molecule type" value="Genomic_DNA"/>
</dbReference>
<proteinExistence type="predicted"/>
<organism evidence="2 3">
    <name type="scientific">Penicillium oxalicum (strain 114-2 / CGMCC 5302)</name>
    <name type="common">Penicillium decumbens</name>
    <dbReference type="NCBI Taxonomy" id="933388"/>
    <lineage>
        <taxon>Eukaryota</taxon>
        <taxon>Fungi</taxon>
        <taxon>Dikarya</taxon>
        <taxon>Ascomycota</taxon>
        <taxon>Pezizomycotina</taxon>
        <taxon>Eurotiomycetes</taxon>
        <taxon>Eurotiomycetidae</taxon>
        <taxon>Eurotiales</taxon>
        <taxon>Aspergillaceae</taxon>
        <taxon>Penicillium</taxon>
    </lineage>
</organism>
<gene>
    <name evidence="2" type="ORF">PDE_06612</name>
</gene>
<dbReference type="PhylomeDB" id="S7ZLW9"/>
<reference evidence="2 3" key="1">
    <citation type="journal article" date="2013" name="PLoS ONE">
        <title>Genomic and secretomic analyses reveal unique features of the lignocellulolytic enzyme system of Penicillium decumbens.</title>
        <authorList>
            <person name="Liu G."/>
            <person name="Zhang L."/>
            <person name="Wei X."/>
            <person name="Zou G."/>
            <person name="Qin Y."/>
            <person name="Ma L."/>
            <person name="Li J."/>
            <person name="Zheng H."/>
            <person name="Wang S."/>
            <person name="Wang C."/>
            <person name="Xun L."/>
            <person name="Zhao G.-P."/>
            <person name="Zhou Z."/>
            <person name="Qu Y."/>
        </authorList>
    </citation>
    <scope>NUCLEOTIDE SEQUENCE [LARGE SCALE GENOMIC DNA]</scope>
    <source>
        <strain evidence="3">114-2 / CGMCC 5302</strain>
    </source>
</reference>
<dbReference type="HOGENOM" id="CLU_3014904_0_0_1"/>
<protein>
    <submittedName>
        <fullName evidence="2">Uncharacterized protein</fullName>
    </submittedName>
</protein>
<evidence type="ECO:0000256" key="1">
    <source>
        <dbReference type="SAM" id="MobiDB-lite"/>
    </source>
</evidence>
<evidence type="ECO:0000313" key="3">
    <source>
        <dbReference type="Proteomes" id="UP000019376"/>
    </source>
</evidence>
<feature type="region of interest" description="Disordered" evidence="1">
    <location>
        <begin position="1"/>
        <end position="56"/>
    </location>
</feature>
<sequence>MPTNITSFDAYRNPSDRTSKSAKVSPEGFGERVPPPPPPLRLAPSPILTDPQYAAI</sequence>
<dbReference type="AlphaFoldDB" id="S7ZLW9"/>
<accession>S7ZLW9</accession>